<name>A0ABD3E7U5_9LAMI</name>
<feature type="signal peptide" evidence="3">
    <location>
        <begin position="1"/>
        <end position="23"/>
    </location>
</feature>
<evidence type="ECO:0000256" key="3">
    <source>
        <dbReference type="SAM" id="SignalP"/>
    </source>
</evidence>
<accession>A0ABD3E7U5</accession>
<evidence type="ECO:0000313" key="6">
    <source>
        <dbReference type="Proteomes" id="UP001632038"/>
    </source>
</evidence>
<keyword evidence="2" id="KW-1133">Transmembrane helix</keyword>
<keyword evidence="2" id="KW-0472">Membrane</keyword>
<dbReference type="Pfam" id="PF24053">
    <property type="entry name" value="DUF7356"/>
    <property type="match status" value="1"/>
</dbReference>
<dbReference type="AlphaFoldDB" id="A0ABD3E7U5"/>
<feature type="domain" description="DUF7356" evidence="4">
    <location>
        <begin position="71"/>
        <end position="167"/>
    </location>
</feature>
<comment type="caution">
    <text evidence="5">The sequence shown here is derived from an EMBL/GenBank/DDBJ whole genome shotgun (WGS) entry which is preliminary data.</text>
</comment>
<feature type="region of interest" description="Disordered" evidence="1">
    <location>
        <begin position="40"/>
        <end position="61"/>
    </location>
</feature>
<protein>
    <recommendedName>
        <fullName evidence="4">DUF7356 domain-containing protein</fullName>
    </recommendedName>
</protein>
<dbReference type="EMBL" id="JAVIJP010000007">
    <property type="protein sequence ID" value="KAL3650352.1"/>
    <property type="molecule type" value="Genomic_DNA"/>
</dbReference>
<keyword evidence="6" id="KW-1185">Reference proteome</keyword>
<evidence type="ECO:0000313" key="5">
    <source>
        <dbReference type="EMBL" id="KAL3650352.1"/>
    </source>
</evidence>
<organism evidence="5 6">
    <name type="scientific">Castilleja foliolosa</name>
    <dbReference type="NCBI Taxonomy" id="1961234"/>
    <lineage>
        <taxon>Eukaryota</taxon>
        <taxon>Viridiplantae</taxon>
        <taxon>Streptophyta</taxon>
        <taxon>Embryophyta</taxon>
        <taxon>Tracheophyta</taxon>
        <taxon>Spermatophyta</taxon>
        <taxon>Magnoliopsida</taxon>
        <taxon>eudicotyledons</taxon>
        <taxon>Gunneridae</taxon>
        <taxon>Pentapetalae</taxon>
        <taxon>asterids</taxon>
        <taxon>lamiids</taxon>
        <taxon>Lamiales</taxon>
        <taxon>Orobanchaceae</taxon>
        <taxon>Pedicularideae</taxon>
        <taxon>Castillejinae</taxon>
        <taxon>Castilleja</taxon>
    </lineage>
</organism>
<sequence length="279" mass="31288">MESLRISLLLIFLIFVVPRQSDGSFLESFRELAEGDRNFKKTIDQMSPSPSPGANLETGTAQSPVNPLKLKACDELADKCDIKDYMITACMPFVGNESQASYILVANGGESSLKLNIVVRPANITMDDIIISRQEVKKVNLPPNTGRNSSISLNVGNASCVIQTGALIPQTFRTNYITPVDGAYIFCLAALFVGVIMTWVCYKLVKKRRHLDGVAYKELEMEQQEDPNPSFVIETSDGWDQNWDDEDDWDEEKAIKKGFENRSPLKYVDTTQWGNDWDD</sequence>
<evidence type="ECO:0000256" key="2">
    <source>
        <dbReference type="SAM" id="Phobius"/>
    </source>
</evidence>
<dbReference type="PANTHER" id="PTHR34200">
    <property type="entry name" value="DENTIN SIALOPHOSPHOPROTEIN-LIKE ISOFORM X1"/>
    <property type="match status" value="1"/>
</dbReference>
<feature type="transmembrane region" description="Helical" evidence="2">
    <location>
        <begin position="183"/>
        <end position="202"/>
    </location>
</feature>
<reference evidence="6" key="1">
    <citation type="journal article" date="2024" name="IScience">
        <title>Strigolactones Initiate the Formation of Haustorium-like Structures in Castilleja.</title>
        <authorList>
            <person name="Buerger M."/>
            <person name="Peterson D."/>
            <person name="Chory J."/>
        </authorList>
    </citation>
    <scope>NUCLEOTIDE SEQUENCE [LARGE SCALE GENOMIC DNA]</scope>
</reference>
<keyword evidence="2" id="KW-0812">Transmembrane</keyword>
<dbReference type="Proteomes" id="UP001632038">
    <property type="component" value="Unassembled WGS sequence"/>
</dbReference>
<evidence type="ECO:0000259" key="4">
    <source>
        <dbReference type="Pfam" id="PF24053"/>
    </source>
</evidence>
<proteinExistence type="predicted"/>
<gene>
    <name evidence="5" type="ORF">CASFOL_006755</name>
</gene>
<evidence type="ECO:0000256" key="1">
    <source>
        <dbReference type="SAM" id="MobiDB-lite"/>
    </source>
</evidence>
<keyword evidence="3" id="KW-0732">Signal</keyword>
<feature type="chain" id="PRO_5044862830" description="DUF7356 domain-containing protein" evidence="3">
    <location>
        <begin position="24"/>
        <end position="279"/>
    </location>
</feature>
<dbReference type="PANTHER" id="PTHR34200:SF2">
    <property type="entry name" value="TRANSMEMBRANE PROTEIN"/>
    <property type="match status" value="1"/>
</dbReference>
<dbReference type="InterPro" id="IPR055780">
    <property type="entry name" value="DUF7356"/>
</dbReference>